<evidence type="ECO:0000256" key="2">
    <source>
        <dbReference type="SAM" id="Phobius"/>
    </source>
</evidence>
<dbReference type="AlphaFoldDB" id="A0A427XL39"/>
<organism evidence="3 4">
    <name type="scientific">Apiotrichum porosum</name>
    <dbReference type="NCBI Taxonomy" id="105984"/>
    <lineage>
        <taxon>Eukaryota</taxon>
        <taxon>Fungi</taxon>
        <taxon>Dikarya</taxon>
        <taxon>Basidiomycota</taxon>
        <taxon>Agaricomycotina</taxon>
        <taxon>Tremellomycetes</taxon>
        <taxon>Trichosporonales</taxon>
        <taxon>Trichosporonaceae</taxon>
        <taxon>Apiotrichum</taxon>
    </lineage>
</organism>
<dbReference type="RefSeq" id="XP_028474659.1">
    <property type="nucleotide sequence ID" value="XM_028617352.1"/>
</dbReference>
<keyword evidence="4" id="KW-1185">Reference proteome</keyword>
<name>A0A427XL39_9TREE</name>
<protein>
    <submittedName>
        <fullName evidence="3">Uncharacterized protein</fullName>
    </submittedName>
</protein>
<dbReference type="GeneID" id="39586107"/>
<evidence type="ECO:0000313" key="4">
    <source>
        <dbReference type="Proteomes" id="UP000279236"/>
    </source>
</evidence>
<proteinExistence type="predicted"/>
<keyword evidence="2" id="KW-0472">Membrane</keyword>
<feature type="transmembrane region" description="Helical" evidence="2">
    <location>
        <begin position="52"/>
        <end position="72"/>
    </location>
</feature>
<keyword evidence="2" id="KW-1133">Transmembrane helix</keyword>
<reference evidence="3 4" key="1">
    <citation type="submission" date="2018-11" db="EMBL/GenBank/DDBJ databases">
        <title>Genome sequence of Apiotrichum porosum DSM 27194.</title>
        <authorList>
            <person name="Aliyu H."/>
            <person name="Gorte O."/>
            <person name="Ochsenreither K."/>
        </authorList>
    </citation>
    <scope>NUCLEOTIDE SEQUENCE [LARGE SCALE GENOMIC DNA]</scope>
    <source>
        <strain evidence="3 4">DSM 27194</strain>
    </source>
</reference>
<accession>A0A427XL39</accession>
<dbReference type="Proteomes" id="UP000279236">
    <property type="component" value="Unassembled WGS sequence"/>
</dbReference>
<sequence>MRIPPALHWWAAQIHMALYAVDLLLSIAVLVWGSVLYALVDNQSRYHAPGRFAAYTVINCALVIYLTAFFIVSRFRPNSGFVSSTADTGIIGLFIVIQVICYWIVGPSALARQGTVYDDDIGRYRTVNWVLWFMLWFTLLFEVVYLILTRKGRERQQRRSSFRVLAMESYPGNGRGPFSTSSDNSGPWVPMPDLPQPPPPSRV</sequence>
<gene>
    <name evidence="3" type="ORF">EHS24_001564</name>
</gene>
<feature type="transmembrane region" description="Helical" evidence="2">
    <location>
        <begin position="16"/>
        <end position="40"/>
    </location>
</feature>
<feature type="transmembrane region" description="Helical" evidence="2">
    <location>
        <begin position="129"/>
        <end position="148"/>
    </location>
</feature>
<dbReference type="EMBL" id="RSCE01000010">
    <property type="protein sequence ID" value="RSH79512.1"/>
    <property type="molecule type" value="Genomic_DNA"/>
</dbReference>
<comment type="caution">
    <text evidence="3">The sequence shown here is derived from an EMBL/GenBank/DDBJ whole genome shotgun (WGS) entry which is preliminary data.</text>
</comment>
<evidence type="ECO:0000313" key="3">
    <source>
        <dbReference type="EMBL" id="RSH79512.1"/>
    </source>
</evidence>
<evidence type="ECO:0000256" key="1">
    <source>
        <dbReference type="SAM" id="MobiDB-lite"/>
    </source>
</evidence>
<feature type="region of interest" description="Disordered" evidence="1">
    <location>
        <begin position="168"/>
        <end position="203"/>
    </location>
</feature>
<keyword evidence="2" id="KW-0812">Transmembrane</keyword>
<feature type="compositionally biased region" description="Pro residues" evidence="1">
    <location>
        <begin position="189"/>
        <end position="203"/>
    </location>
</feature>
<feature type="transmembrane region" description="Helical" evidence="2">
    <location>
        <begin position="84"/>
        <end position="105"/>
    </location>
</feature>